<evidence type="ECO:0000313" key="8">
    <source>
        <dbReference type="Proteomes" id="UP000738325"/>
    </source>
</evidence>
<keyword evidence="3" id="KW-0223">Dioxygenase</keyword>
<evidence type="ECO:0000256" key="5">
    <source>
        <dbReference type="ARBA" id="ARBA00023004"/>
    </source>
</evidence>
<dbReference type="PROSITE" id="PS51471">
    <property type="entry name" value="FE2OG_OXY"/>
    <property type="match status" value="1"/>
</dbReference>
<dbReference type="EMBL" id="JAAAIP010000147">
    <property type="protein sequence ID" value="KAG0324481.1"/>
    <property type="molecule type" value="Genomic_DNA"/>
</dbReference>
<dbReference type="PANTHER" id="PTHR10869:SF241">
    <property type="entry name" value="FE2OG DIOXYGENASE DOMAIN-CONTAINING PROTEIN"/>
    <property type="match status" value="1"/>
</dbReference>
<accession>A0A9P6RQC2</accession>
<organism evidence="7 8">
    <name type="scientific">Dissophora globulifera</name>
    <dbReference type="NCBI Taxonomy" id="979702"/>
    <lineage>
        <taxon>Eukaryota</taxon>
        <taxon>Fungi</taxon>
        <taxon>Fungi incertae sedis</taxon>
        <taxon>Mucoromycota</taxon>
        <taxon>Mortierellomycotina</taxon>
        <taxon>Mortierellomycetes</taxon>
        <taxon>Mortierellales</taxon>
        <taxon>Mortierellaceae</taxon>
        <taxon>Dissophora</taxon>
    </lineage>
</organism>
<dbReference type="Pfam" id="PF13640">
    <property type="entry name" value="2OG-FeII_Oxy_3"/>
    <property type="match status" value="1"/>
</dbReference>
<dbReference type="GO" id="GO:0005783">
    <property type="term" value="C:endoplasmic reticulum"/>
    <property type="evidence" value="ECO:0007669"/>
    <property type="project" value="TreeGrafter"/>
</dbReference>
<dbReference type="AlphaFoldDB" id="A0A9P6RQC2"/>
<dbReference type="InterPro" id="IPR045054">
    <property type="entry name" value="P4HA-like"/>
</dbReference>
<keyword evidence="8" id="KW-1185">Reference proteome</keyword>
<evidence type="ECO:0000259" key="6">
    <source>
        <dbReference type="PROSITE" id="PS51471"/>
    </source>
</evidence>
<evidence type="ECO:0000256" key="3">
    <source>
        <dbReference type="ARBA" id="ARBA00022964"/>
    </source>
</evidence>
<proteinExistence type="predicted"/>
<keyword evidence="4" id="KW-0560">Oxidoreductase</keyword>
<comment type="caution">
    <text evidence="7">The sequence shown here is derived from an EMBL/GenBank/DDBJ whole genome shotgun (WGS) entry which is preliminary data.</text>
</comment>
<evidence type="ECO:0000256" key="2">
    <source>
        <dbReference type="ARBA" id="ARBA00022723"/>
    </source>
</evidence>
<dbReference type="GO" id="GO:0031418">
    <property type="term" value="F:L-ascorbic acid binding"/>
    <property type="evidence" value="ECO:0007669"/>
    <property type="project" value="InterPro"/>
</dbReference>
<feature type="domain" description="Fe2OG dioxygenase" evidence="6">
    <location>
        <begin position="128"/>
        <end position="238"/>
    </location>
</feature>
<dbReference type="InterPro" id="IPR005123">
    <property type="entry name" value="Oxoglu/Fe-dep_dioxygenase_dom"/>
</dbReference>
<dbReference type="GO" id="GO:0005506">
    <property type="term" value="F:iron ion binding"/>
    <property type="evidence" value="ECO:0007669"/>
    <property type="project" value="InterPro"/>
</dbReference>
<dbReference type="InterPro" id="IPR006620">
    <property type="entry name" value="Pro_4_hyd_alph"/>
</dbReference>
<dbReference type="Gene3D" id="2.60.120.620">
    <property type="entry name" value="q2cbj1_9rhob like domain"/>
    <property type="match status" value="1"/>
</dbReference>
<keyword evidence="5" id="KW-0408">Iron</keyword>
<dbReference type="SMART" id="SM00702">
    <property type="entry name" value="P4Hc"/>
    <property type="match status" value="1"/>
</dbReference>
<dbReference type="Proteomes" id="UP000738325">
    <property type="component" value="Unassembled WGS sequence"/>
</dbReference>
<evidence type="ECO:0000256" key="4">
    <source>
        <dbReference type="ARBA" id="ARBA00023002"/>
    </source>
</evidence>
<dbReference type="PANTHER" id="PTHR10869">
    <property type="entry name" value="PROLYL 4-HYDROXYLASE ALPHA SUBUNIT"/>
    <property type="match status" value="1"/>
</dbReference>
<keyword evidence="2" id="KW-0479">Metal-binding</keyword>
<name>A0A9P6RQC2_9FUNG</name>
<comment type="cofactor">
    <cofactor evidence="1">
        <name>L-ascorbate</name>
        <dbReference type="ChEBI" id="CHEBI:38290"/>
    </cofactor>
</comment>
<evidence type="ECO:0000313" key="7">
    <source>
        <dbReference type="EMBL" id="KAG0324481.1"/>
    </source>
</evidence>
<dbReference type="OrthoDB" id="69177at2759"/>
<gene>
    <name evidence="7" type="ORF">BGZ99_001775</name>
</gene>
<protein>
    <recommendedName>
        <fullName evidence="6">Fe2OG dioxygenase domain-containing protein</fullName>
    </recommendedName>
</protein>
<reference evidence="7" key="1">
    <citation type="journal article" date="2020" name="Fungal Divers.">
        <title>Resolving the Mortierellaceae phylogeny through synthesis of multi-gene phylogenetics and phylogenomics.</title>
        <authorList>
            <person name="Vandepol N."/>
            <person name="Liber J."/>
            <person name="Desiro A."/>
            <person name="Na H."/>
            <person name="Kennedy M."/>
            <person name="Barry K."/>
            <person name="Grigoriev I.V."/>
            <person name="Miller A.N."/>
            <person name="O'Donnell K."/>
            <person name="Stajich J.E."/>
            <person name="Bonito G."/>
        </authorList>
    </citation>
    <scope>NUCLEOTIDE SEQUENCE</scope>
    <source>
        <strain evidence="7">REB-010B</strain>
    </source>
</reference>
<sequence length="238" mass="26639">MTPSQSPLSGVLNASKTKEILRNPPVATHLDLQHLLAPRRRNGPPVVAFTVQDILSPQECQSLIERSEKIGYEVALVNTGNKGQGVHVPGYRDGQRVMVDDFDITAELFRRIQPYLPATFEGRPVVSMNERLRFLKYKPGDQFAPHMDGQFRRDDGSGEVTKLTIQLYLNDECEGGATTFLDEATWWSGTSEGKPQLEVVPRTGQLLVFQHDLVHEGSIVTEGVKYVIRDDILYGPRP</sequence>
<evidence type="ECO:0000256" key="1">
    <source>
        <dbReference type="ARBA" id="ARBA00001961"/>
    </source>
</evidence>
<dbReference type="InterPro" id="IPR044862">
    <property type="entry name" value="Pro_4_hyd_alph_FE2OG_OXY"/>
</dbReference>
<dbReference type="GO" id="GO:0004656">
    <property type="term" value="F:procollagen-proline 4-dioxygenase activity"/>
    <property type="evidence" value="ECO:0007669"/>
    <property type="project" value="TreeGrafter"/>
</dbReference>